<dbReference type="AlphaFoldDB" id="A0ABD1BE71"/>
<protein>
    <submittedName>
        <fullName evidence="2">Uncharacterized protein</fullName>
    </submittedName>
</protein>
<gene>
    <name evidence="2" type="ORF">V5N11_013248</name>
</gene>
<organism evidence="2 3">
    <name type="scientific">Cardamine amara subsp. amara</name>
    <dbReference type="NCBI Taxonomy" id="228776"/>
    <lineage>
        <taxon>Eukaryota</taxon>
        <taxon>Viridiplantae</taxon>
        <taxon>Streptophyta</taxon>
        <taxon>Embryophyta</taxon>
        <taxon>Tracheophyta</taxon>
        <taxon>Spermatophyta</taxon>
        <taxon>Magnoliopsida</taxon>
        <taxon>eudicotyledons</taxon>
        <taxon>Gunneridae</taxon>
        <taxon>Pentapetalae</taxon>
        <taxon>rosids</taxon>
        <taxon>malvids</taxon>
        <taxon>Brassicales</taxon>
        <taxon>Brassicaceae</taxon>
        <taxon>Cardamineae</taxon>
        <taxon>Cardamine</taxon>
    </lineage>
</organism>
<dbReference type="Proteomes" id="UP001558713">
    <property type="component" value="Unassembled WGS sequence"/>
</dbReference>
<evidence type="ECO:0000313" key="2">
    <source>
        <dbReference type="EMBL" id="KAL1210220.1"/>
    </source>
</evidence>
<accession>A0ABD1BE71</accession>
<sequence>MAEEKLRLTGLEKLRADALGIISCVGQLKSLHNHFLTVEANVEKRSRELDLKEKELEKRRQFFEAEKTKAGDLKKLVEECTQELRTKQNQLSAKLDGLKRIQIELDLKDKQWKQVMAEIRGRCNEARKVQERKMEMEQETGRKSQDLALILVKIQESDKLLEKMSQEVECKEKELQILNFNREKRGEDFEVEKSEADLKMEIDGLKKDVEEKGKELNLVKSQVKSWEKKLIQIRKLVVDDDDRFEAMNTPVLHTYKRKKKESG</sequence>
<name>A0ABD1BE71_CARAN</name>
<evidence type="ECO:0000256" key="1">
    <source>
        <dbReference type="SAM" id="Coils"/>
    </source>
</evidence>
<reference evidence="2 3" key="1">
    <citation type="submission" date="2024-04" db="EMBL/GenBank/DDBJ databases">
        <title>Genome assembly C_amara_ONT_v2.</title>
        <authorList>
            <person name="Yant L."/>
            <person name="Moore C."/>
            <person name="Slenker M."/>
        </authorList>
    </citation>
    <scope>NUCLEOTIDE SEQUENCE [LARGE SCALE GENOMIC DNA]</scope>
    <source>
        <tissue evidence="2">Leaf</tissue>
    </source>
</reference>
<feature type="coiled-coil region" evidence="1">
    <location>
        <begin position="39"/>
        <end position="90"/>
    </location>
</feature>
<evidence type="ECO:0000313" key="3">
    <source>
        <dbReference type="Proteomes" id="UP001558713"/>
    </source>
</evidence>
<keyword evidence="3" id="KW-1185">Reference proteome</keyword>
<dbReference type="EMBL" id="JBANAX010000398">
    <property type="protein sequence ID" value="KAL1210220.1"/>
    <property type="molecule type" value="Genomic_DNA"/>
</dbReference>
<keyword evidence="1" id="KW-0175">Coiled coil</keyword>
<proteinExistence type="predicted"/>
<comment type="caution">
    <text evidence="2">The sequence shown here is derived from an EMBL/GenBank/DDBJ whole genome shotgun (WGS) entry which is preliminary data.</text>
</comment>
<feature type="coiled-coil region" evidence="1">
    <location>
        <begin position="154"/>
        <end position="215"/>
    </location>
</feature>